<dbReference type="Proteomes" id="UP001341840">
    <property type="component" value="Unassembled WGS sequence"/>
</dbReference>
<comment type="caution">
    <text evidence="2">The sequence shown here is derived from an EMBL/GenBank/DDBJ whole genome shotgun (WGS) entry which is preliminary data.</text>
</comment>
<proteinExistence type="predicted"/>
<evidence type="ECO:0000256" key="1">
    <source>
        <dbReference type="SAM" id="MobiDB-lite"/>
    </source>
</evidence>
<accession>A0ABU6SIZ4</accession>
<evidence type="ECO:0000313" key="2">
    <source>
        <dbReference type="EMBL" id="MED6136136.1"/>
    </source>
</evidence>
<dbReference type="EMBL" id="JASCZI010060809">
    <property type="protein sequence ID" value="MED6136136.1"/>
    <property type="molecule type" value="Genomic_DNA"/>
</dbReference>
<name>A0ABU6SIZ4_9FABA</name>
<evidence type="ECO:0000313" key="3">
    <source>
        <dbReference type="Proteomes" id="UP001341840"/>
    </source>
</evidence>
<keyword evidence="3" id="KW-1185">Reference proteome</keyword>
<protein>
    <submittedName>
        <fullName evidence="2">Uncharacterized protein</fullName>
    </submittedName>
</protein>
<gene>
    <name evidence="2" type="ORF">PIB30_053272</name>
</gene>
<reference evidence="2 3" key="1">
    <citation type="journal article" date="2023" name="Plants (Basel)">
        <title>Bridging the Gap: Combining Genomics and Transcriptomics Approaches to Understand Stylosanthes scabra, an Orphan Legume from the Brazilian Caatinga.</title>
        <authorList>
            <person name="Ferreira-Neto J.R.C."/>
            <person name="da Silva M.D."/>
            <person name="Binneck E."/>
            <person name="de Melo N.F."/>
            <person name="da Silva R.H."/>
            <person name="de Melo A.L.T.M."/>
            <person name="Pandolfi V."/>
            <person name="Bustamante F.O."/>
            <person name="Brasileiro-Vidal A.C."/>
            <person name="Benko-Iseppon A.M."/>
        </authorList>
    </citation>
    <scope>NUCLEOTIDE SEQUENCE [LARGE SCALE GENOMIC DNA]</scope>
    <source>
        <tissue evidence="2">Leaves</tissue>
    </source>
</reference>
<sequence>MRAEGCIVIVKMSHRKITAGKPARNSRNEPPPPLSQLPLRKWFTTNEVWKSYVEGFSKCPS</sequence>
<organism evidence="2 3">
    <name type="scientific">Stylosanthes scabra</name>
    <dbReference type="NCBI Taxonomy" id="79078"/>
    <lineage>
        <taxon>Eukaryota</taxon>
        <taxon>Viridiplantae</taxon>
        <taxon>Streptophyta</taxon>
        <taxon>Embryophyta</taxon>
        <taxon>Tracheophyta</taxon>
        <taxon>Spermatophyta</taxon>
        <taxon>Magnoliopsida</taxon>
        <taxon>eudicotyledons</taxon>
        <taxon>Gunneridae</taxon>
        <taxon>Pentapetalae</taxon>
        <taxon>rosids</taxon>
        <taxon>fabids</taxon>
        <taxon>Fabales</taxon>
        <taxon>Fabaceae</taxon>
        <taxon>Papilionoideae</taxon>
        <taxon>50 kb inversion clade</taxon>
        <taxon>dalbergioids sensu lato</taxon>
        <taxon>Dalbergieae</taxon>
        <taxon>Pterocarpus clade</taxon>
        <taxon>Stylosanthes</taxon>
    </lineage>
</organism>
<feature type="region of interest" description="Disordered" evidence="1">
    <location>
        <begin position="17"/>
        <end position="37"/>
    </location>
</feature>